<evidence type="ECO:0000256" key="2">
    <source>
        <dbReference type="ARBA" id="ARBA00022553"/>
    </source>
</evidence>
<dbReference type="PANTHER" id="PTHR43775:SF37">
    <property type="entry name" value="SI:DKEY-61P9.11"/>
    <property type="match status" value="1"/>
</dbReference>
<dbReference type="InterPro" id="IPR014031">
    <property type="entry name" value="Ketoacyl_synth_C"/>
</dbReference>
<dbReference type="Proteomes" id="UP001165205">
    <property type="component" value="Unassembled WGS sequence"/>
</dbReference>
<reference evidence="5" key="1">
    <citation type="submission" date="2023-04" db="EMBL/GenBank/DDBJ databases">
        <title>Aspergillus oryzae NBRC 4228.</title>
        <authorList>
            <person name="Ichikawa N."/>
            <person name="Sato H."/>
            <person name="Tonouchi N."/>
        </authorList>
    </citation>
    <scope>NUCLEOTIDE SEQUENCE</scope>
    <source>
        <strain evidence="5">NBRC 4228</strain>
    </source>
</reference>
<dbReference type="Gene3D" id="3.30.70.3290">
    <property type="match status" value="1"/>
</dbReference>
<dbReference type="InterPro" id="IPR014030">
    <property type="entry name" value="Ketoacyl_synth_N"/>
</dbReference>
<name>A0AAN4YCD8_ASPOZ</name>
<evidence type="ECO:0000313" key="6">
    <source>
        <dbReference type="Proteomes" id="UP001165205"/>
    </source>
</evidence>
<dbReference type="EMBL" id="BSYA01000031">
    <property type="protein sequence ID" value="GMG27001.1"/>
    <property type="molecule type" value="Genomic_DNA"/>
</dbReference>
<feature type="domain" description="Ketosynthase family 3 (KS3)" evidence="4">
    <location>
        <begin position="1"/>
        <end position="281"/>
    </location>
</feature>
<dbReference type="InterPro" id="IPR001227">
    <property type="entry name" value="Ac_transferase_dom_sf"/>
</dbReference>
<dbReference type="PROSITE" id="PS52004">
    <property type="entry name" value="KS3_2"/>
    <property type="match status" value="1"/>
</dbReference>
<proteinExistence type="inferred from homology"/>
<dbReference type="SUPFAM" id="SSF53901">
    <property type="entry name" value="Thiolase-like"/>
    <property type="match status" value="2"/>
</dbReference>
<dbReference type="InterPro" id="IPR016039">
    <property type="entry name" value="Thiolase-like"/>
</dbReference>
<evidence type="ECO:0000313" key="5">
    <source>
        <dbReference type="EMBL" id="GMG27001.1"/>
    </source>
</evidence>
<evidence type="ECO:0000259" key="4">
    <source>
        <dbReference type="PROSITE" id="PS52004"/>
    </source>
</evidence>
<evidence type="ECO:0000256" key="1">
    <source>
        <dbReference type="ARBA" id="ARBA00022450"/>
    </source>
</evidence>
<dbReference type="CDD" id="cd00833">
    <property type="entry name" value="PKS"/>
    <property type="match status" value="1"/>
</dbReference>
<dbReference type="InterPro" id="IPR050091">
    <property type="entry name" value="PKS_NRPS_Biosynth_Enz"/>
</dbReference>
<dbReference type="Gene3D" id="3.40.366.10">
    <property type="entry name" value="Malonyl-Coenzyme A Acyl Carrier Protein, domain 2"/>
    <property type="match status" value="1"/>
</dbReference>
<dbReference type="GO" id="GO:0004312">
    <property type="term" value="F:fatty acid synthase activity"/>
    <property type="evidence" value="ECO:0007669"/>
    <property type="project" value="TreeGrafter"/>
</dbReference>
<comment type="similarity">
    <text evidence="3">Belongs to the thiolase-like superfamily. Beta-ketoacyl-ACP synthases family.</text>
</comment>
<organism evidence="5 6">
    <name type="scientific">Aspergillus oryzae</name>
    <name type="common">Yellow koji mold</name>
    <dbReference type="NCBI Taxonomy" id="5062"/>
    <lineage>
        <taxon>Eukaryota</taxon>
        <taxon>Fungi</taxon>
        <taxon>Dikarya</taxon>
        <taxon>Ascomycota</taxon>
        <taxon>Pezizomycotina</taxon>
        <taxon>Eurotiomycetes</taxon>
        <taxon>Eurotiomycetidae</taxon>
        <taxon>Eurotiales</taxon>
        <taxon>Aspergillaceae</taxon>
        <taxon>Aspergillus</taxon>
        <taxon>Aspergillus subgen. Circumdati</taxon>
    </lineage>
</organism>
<comment type="caution">
    <text evidence="5">The sequence shown here is derived from an EMBL/GenBank/DDBJ whole genome shotgun (WGS) entry which is preliminary data.</text>
</comment>
<gene>
    <name evidence="5" type="ORF">Aory04_000370500</name>
</gene>
<dbReference type="SMART" id="SM00825">
    <property type="entry name" value="PKS_KS"/>
    <property type="match status" value="1"/>
</dbReference>
<keyword evidence="2" id="KW-0597">Phosphoprotein</keyword>
<dbReference type="Pfam" id="PF22621">
    <property type="entry name" value="CurL-like_PKS_C"/>
    <property type="match status" value="1"/>
</dbReference>
<keyword evidence="1" id="KW-0596">Phosphopantetheine</keyword>
<accession>A0AAN4YCD8</accession>
<dbReference type="Gene3D" id="3.40.47.10">
    <property type="match status" value="2"/>
</dbReference>
<dbReference type="InterPro" id="IPR020841">
    <property type="entry name" value="PKS_Beta-ketoAc_synthase_dom"/>
</dbReference>
<dbReference type="Pfam" id="PF02801">
    <property type="entry name" value="Ketoacyl-synt_C"/>
    <property type="match status" value="1"/>
</dbReference>
<protein>
    <submittedName>
        <fullName evidence="5">Unnamed protein product</fullName>
    </submittedName>
</protein>
<keyword evidence="3" id="KW-0808">Transferase</keyword>
<dbReference type="PANTHER" id="PTHR43775">
    <property type="entry name" value="FATTY ACID SYNTHASE"/>
    <property type="match status" value="1"/>
</dbReference>
<dbReference type="GO" id="GO:0006633">
    <property type="term" value="P:fatty acid biosynthetic process"/>
    <property type="evidence" value="ECO:0007669"/>
    <property type="project" value="TreeGrafter"/>
</dbReference>
<sequence>MFDNEMFGISRREALSMDPQQRVMLQTAYRALEDAGYVPDSTPSFSRRTFGCFIGNATLDYTDNLRDHIDVYYSPAHFLSPTGQCKPFDDSADGYCRSEGCAAFVIKKLNDAILEGDRILGVIRGIEINQSGNAHSITHPHSPTQEYLFQTLLKKSQVHPHQVRTQAGDPNELLSIRGAFCNGRDPGNLLHFTSIKANIGHCEAASGGAALAKLLLMMRHGKIPPQISLKTLNPKIKDLGTDGSAIDRDGATWPRSSRHPRLALLNNFGAAGSNGALILQEYSSLKATPQNEEQCEAHSYMLGFSARSHTSLLAYKDALISYLEAPSLPSSLRDAAYTSTARRQIYDYRISVTGSTIQEIVDNLRNADIYNIRESANPQPRAVFAFSGQGSQVKLSITVHLDLRN</sequence>
<dbReference type="Pfam" id="PF00109">
    <property type="entry name" value="ketoacyl-synt"/>
    <property type="match status" value="2"/>
</dbReference>
<evidence type="ECO:0000256" key="3">
    <source>
        <dbReference type="RuleBase" id="RU003694"/>
    </source>
</evidence>
<dbReference type="AlphaFoldDB" id="A0AAN4YCD8"/>
<dbReference type="GO" id="GO:0044550">
    <property type="term" value="P:secondary metabolite biosynthetic process"/>
    <property type="evidence" value="ECO:0007669"/>
    <property type="project" value="TreeGrafter"/>
</dbReference>